<name>A0ACB8TVB5_9APHY</name>
<dbReference type="Proteomes" id="UP001055072">
    <property type="component" value="Unassembled WGS sequence"/>
</dbReference>
<evidence type="ECO:0000313" key="2">
    <source>
        <dbReference type="Proteomes" id="UP001055072"/>
    </source>
</evidence>
<organism evidence="1 2">
    <name type="scientific">Irpex rosettiformis</name>
    <dbReference type="NCBI Taxonomy" id="378272"/>
    <lineage>
        <taxon>Eukaryota</taxon>
        <taxon>Fungi</taxon>
        <taxon>Dikarya</taxon>
        <taxon>Basidiomycota</taxon>
        <taxon>Agaricomycotina</taxon>
        <taxon>Agaricomycetes</taxon>
        <taxon>Polyporales</taxon>
        <taxon>Irpicaceae</taxon>
        <taxon>Irpex</taxon>
    </lineage>
</organism>
<protein>
    <submittedName>
        <fullName evidence="1">Uncharacterized protein</fullName>
    </submittedName>
</protein>
<keyword evidence="2" id="KW-1185">Reference proteome</keyword>
<reference evidence="1" key="1">
    <citation type="journal article" date="2021" name="Environ. Microbiol.">
        <title>Gene family expansions and transcriptome signatures uncover fungal adaptations to wood decay.</title>
        <authorList>
            <person name="Hage H."/>
            <person name="Miyauchi S."/>
            <person name="Viragh M."/>
            <person name="Drula E."/>
            <person name="Min B."/>
            <person name="Chaduli D."/>
            <person name="Navarro D."/>
            <person name="Favel A."/>
            <person name="Norest M."/>
            <person name="Lesage-Meessen L."/>
            <person name="Balint B."/>
            <person name="Merenyi Z."/>
            <person name="de Eugenio L."/>
            <person name="Morin E."/>
            <person name="Martinez A.T."/>
            <person name="Baldrian P."/>
            <person name="Stursova M."/>
            <person name="Martinez M.J."/>
            <person name="Novotny C."/>
            <person name="Magnuson J.K."/>
            <person name="Spatafora J.W."/>
            <person name="Maurice S."/>
            <person name="Pangilinan J."/>
            <person name="Andreopoulos W."/>
            <person name="LaButti K."/>
            <person name="Hundley H."/>
            <person name="Na H."/>
            <person name="Kuo A."/>
            <person name="Barry K."/>
            <person name="Lipzen A."/>
            <person name="Henrissat B."/>
            <person name="Riley R."/>
            <person name="Ahrendt S."/>
            <person name="Nagy L.G."/>
            <person name="Grigoriev I.V."/>
            <person name="Martin F."/>
            <person name="Rosso M.N."/>
        </authorList>
    </citation>
    <scope>NUCLEOTIDE SEQUENCE</scope>
    <source>
        <strain evidence="1">CBS 384.51</strain>
    </source>
</reference>
<proteinExistence type="predicted"/>
<accession>A0ACB8TVB5</accession>
<comment type="caution">
    <text evidence="1">The sequence shown here is derived from an EMBL/GenBank/DDBJ whole genome shotgun (WGS) entry which is preliminary data.</text>
</comment>
<evidence type="ECO:0000313" key="1">
    <source>
        <dbReference type="EMBL" id="KAI0085749.1"/>
    </source>
</evidence>
<sequence>MLTKHRSAWRIYLDVSRQILSCSPTTFIPHWPSPLNCAKMVISRLRHLLETFLPVLFFTLADVVDPISVFSVAGLVTAFVVVALVIHHLAFLYLALMVFVYGLPGSSFVLDGFEFVEVVVTSSALYLWDVVVYVVSSPLFQVQCIAVALYVLPYVDWYLDTMLTIDAWRHDVGVWISRVVEVGEDVWFPLEDTARRILELVDKTEVRFLIH</sequence>
<gene>
    <name evidence="1" type="ORF">BDY19DRAFT_964148</name>
</gene>
<dbReference type="EMBL" id="MU274928">
    <property type="protein sequence ID" value="KAI0085749.1"/>
    <property type="molecule type" value="Genomic_DNA"/>
</dbReference>